<feature type="transmembrane region" description="Helical" evidence="1">
    <location>
        <begin position="327"/>
        <end position="351"/>
    </location>
</feature>
<evidence type="ECO:0008006" key="4">
    <source>
        <dbReference type="Google" id="ProtNLM"/>
    </source>
</evidence>
<feature type="transmembrane region" description="Helical" evidence="1">
    <location>
        <begin position="42"/>
        <end position="64"/>
    </location>
</feature>
<feature type="transmembrane region" description="Helical" evidence="1">
    <location>
        <begin position="76"/>
        <end position="93"/>
    </location>
</feature>
<feature type="transmembrane region" description="Helical" evidence="1">
    <location>
        <begin position="296"/>
        <end position="320"/>
    </location>
</feature>
<feature type="transmembrane region" description="Helical" evidence="1">
    <location>
        <begin position="165"/>
        <end position="184"/>
    </location>
</feature>
<protein>
    <recommendedName>
        <fullName evidence="4">MFS transporter</fullName>
    </recommendedName>
</protein>
<dbReference type="InterPro" id="IPR036259">
    <property type="entry name" value="MFS_trans_sf"/>
</dbReference>
<evidence type="ECO:0000256" key="1">
    <source>
        <dbReference type="SAM" id="Phobius"/>
    </source>
</evidence>
<evidence type="ECO:0000313" key="2">
    <source>
        <dbReference type="EMBL" id="VVO18426.1"/>
    </source>
</evidence>
<reference evidence="2 3" key="1">
    <citation type="submission" date="2019-09" db="EMBL/GenBank/DDBJ databases">
        <authorList>
            <person name="Chandra G."/>
            <person name="Truman W A."/>
        </authorList>
    </citation>
    <scope>NUCLEOTIDE SEQUENCE [LARGE SCALE GENOMIC DNA]</scope>
    <source>
        <strain evidence="2">PS833</strain>
    </source>
</reference>
<feature type="transmembrane region" description="Helical" evidence="1">
    <location>
        <begin position="7"/>
        <end position="30"/>
    </location>
</feature>
<keyword evidence="1" id="KW-1133">Transmembrane helix</keyword>
<organism evidence="2 3">
    <name type="scientific">Pseudomonas fluorescens</name>
    <dbReference type="NCBI Taxonomy" id="294"/>
    <lineage>
        <taxon>Bacteria</taxon>
        <taxon>Pseudomonadati</taxon>
        <taxon>Pseudomonadota</taxon>
        <taxon>Gammaproteobacteria</taxon>
        <taxon>Pseudomonadales</taxon>
        <taxon>Pseudomonadaceae</taxon>
        <taxon>Pseudomonas</taxon>
    </lineage>
</organism>
<sequence length="385" mass="43335">MKSKKDVAVYFSLLLSTANILGSSGLMVWIDHTIQLKDIGLSAYYPLVSYLLGLSFGCCLVGLISAKDLRVVSNEFFLVSLVFAFCICVTLSMGEDGFYNWFGLFLRFLWGWTSGCTVILGRSMLASSERSSYAQKNFSILSLALATLPLIVPMLFAFLGFYQRSTSAICASLIYAITIIFFLLSDVRIGVGDSWLVANDRDSQVGVGSCISLIVLNVCFFLTLMLVPMVRVLSFPDTSLVYLYLIVLCLWIFFGWLAVRYCQYISVRLRLRTGYILQSIMLACCCWMLFWGDYFIFVFLIFLIFLSSMLIQPILFSLLGRHSRGKLLLFGVQSGLYIFIVCVVLMAAVFFVFSIKAIIWLLSGFIVLSLTCFNLFLTNNQKTNV</sequence>
<evidence type="ECO:0000313" key="3">
    <source>
        <dbReference type="Proteomes" id="UP000409037"/>
    </source>
</evidence>
<proteinExistence type="predicted"/>
<feature type="transmembrane region" description="Helical" evidence="1">
    <location>
        <begin position="205"/>
        <end position="227"/>
    </location>
</feature>
<feature type="transmembrane region" description="Helical" evidence="1">
    <location>
        <begin position="357"/>
        <end position="377"/>
    </location>
</feature>
<dbReference type="Proteomes" id="UP000409037">
    <property type="component" value="Unassembled WGS sequence"/>
</dbReference>
<feature type="transmembrane region" description="Helical" evidence="1">
    <location>
        <begin position="239"/>
        <end position="259"/>
    </location>
</feature>
<dbReference type="SUPFAM" id="SSF103473">
    <property type="entry name" value="MFS general substrate transporter"/>
    <property type="match status" value="1"/>
</dbReference>
<feature type="transmembrane region" description="Helical" evidence="1">
    <location>
        <begin position="99"/>
        <end position="120"/>
    </location>
</feature>
<gene>
    <name evidence="2" type="ORF">PS833_04002</name>
</gene>
<dbReference type="AlphaFoldDB" id="A0A5E7DPC2"/>
<keyword evidence="1" id="KW-0472">Membrane</keyword>
<feature type="transmembrane region" description="Helical" evidence="1">
    <location>
        <begin position="271"/>
        <end position="290"/>
    </location>
</feature>
<dbReference type="EMBL" id="CABVHU010000010">
    <property type="protein sequence ID" value="VVO18426.1"/>
    <property type="molecule type" value="Genomic_DNA"/>
</dbReference>
<name>A0A5E7DPC2_PSEFL</name>
<keyword evidence="1" id="KW-0812">Transmembrane</keyword>
<feature type="transmembrane region" description="Helical" evidence="1">
    <location>
        <begin position="140"/>
        <end position="159"/>
    </location>
</feature>
<accession>A0A5E7DPC2</accession>